<organism evidence="2 3">
    <name type="scientific">Coleophoma cylindrospora</name>
    <dbReference type="NCBI Taxonomy" id="1849047"/>
    <lineage>
        <taxon>Eukaryota</taxon>
        <taxon>Fungi</taxon>
        <taxon>Dikarya</taxon>
        <taxon>Ascomycota</taxon>
        <taxon>Pezizomycotina</taxon>
        <taxon>Leotiomycetes</taxon>
        <taxon>Helotiales</taxon>
        <taxon>Dermateaceae</taxon>
        <taxon>Coleophoma</taxon>
    </lineage>
</organism>
<name>A0A3D8Q4W7_9HELO</name>
<keyword evidence="3" id="KW-1185">Reference proteome</keyword>
<dbReference type="OrthoDB" id="10395774at2759"/>
<evidence type="ECO:0000313" key="2">
    <source>
        <dbReference type="EMBL" id="RDW56678.1"/>
    </source>
</evidence>
<proteinExistence type="predicted"/>
<evidence type="ECO:0000256" key="1">
    <source>
        <dbReference type="SAM" id="MobiDB-lite"/>
    </source>
</evidence>
<feature type="region of interest" description="Disordered" evidence="1">
    <location>
        <begin position="1"/>
        <end position="41"/>
    </location>
</feature>
<feature type="compositionally biased region" description="Low complexity" evidence="1">
    <location>
        <begin position="26"/>
        <end position="40"/>
    </location>
</feature>
<reference evidence="2 3" key="1">
    <citation type="journal article" date="2018" name="IMA Fungus">
        <title>IMA Genome-F 9: Draft genome sequence of Annulohypoxylon stygium, Aspergillus mulundensis, Berkeleyomyces basicola (syn. Thielaviopsis basicola), Ceratocystis smalleyi, two Cercospora beticola strains, Coleophoma cylindrospora, Fusarium fracticaudum, Phialophora cf. hyalina, and Morchella septimelata.</title>
        <authorList>
            <person name="Wingfield B.D."/>
            <person name="Bills G.F."/>
            <person name="Dong Y."/>
            <person name="Huang W."/>
            <person name="Nel W.J."/>
            <person name="Swalarsk-Parry B.S."/>
            <person name="Vaghefi N."/>
            <person name="Wilken P.M."/>
            <person name="An Z."/>
            <person name="de Beer Z.W."/>
            <person name="De Vos L."/>
            <person name="Chen L."/>
            <person name="Duong T.A."/>
            <person name="Gao Y."/>
            <person name="Hammerbacher A."/>
            <person name="Kikkert J.R."/>
            <person name="Li Y."/>
            <person name="Li H."/>
            <person name="Li K."/>
            <person name="Li Q."/>
            <person name="Liu X."/>
            <person name="Ma X."/>
            <person name="Naidoo K."/>
            <person name="Pethybridge S.J."/>
            <person name="Sun J."/>
            <person name="Steenkamp E.T."/>
            <person name="van der Nest M.A."/>
            <person name="van Wyk S."/>
            <person name="Wingfield M.J."/>
            <person name="Xiong C."/>
            <person name="Yue Q."/>
            <person name="Zhang X."/>
        </authorList>
    </citation>
    <scope>NUCLEOTIDE SEQUENCE [LARGE SCALE GENOMIC DNA]</scope>
    <source>
        <strain evidence="2 3">BP6252</strain>
    </source>
</reference>
<dbReference type="Proteomes" id="UP000256645">
    <property type="component" value="Unassembled WGS sequence"/>
</dbReference>
<comment type="caution">
    <text evidence="2">The sequence shown here is derived from an EMBL/GenBank/DDBJ whole genome shotgun (WGS) entry which is preliminary data.</text>
</comment>
<gene>
    <name evidence="2" type="ORF">BP6252_14064</name>
</gene>
<evidence type="ECO:0000313" key="3">
    <source>
        <dbReference type="Proteomes" id="UP000256645"/>
    </source>
</evidence>
<dbReference type="EMBL" id="PDLM01000035">
    <property type="protein sequence ID" value="RDW56678.1"/>
    <property type="molecule type" value="Genomic_DNA"/>
</dbReference>
<dbReference type="AlphaFoldDB" id="A0A3D8Q4W7"/>
<protein>
    <submittedName>
        <fullName evidence="2">Uncharacterized protein</fullName>
    </submittedName>
</protein>
<accession>A0A3D8Q4W7</accession>
<sequence>MDSSWDARLEASLSPTSKKRKMFNEPAAQSAQPNSAPASNLAKDNLHGRLEEVFNTRIRAYAICAIDEASMLHSKISTYSTEEDQLRLMSIVAPEFLNGCATAQALEKVAPGTEGNGFGSRMSAPISTPATRTKFRLQMQLLGTTKVDIIAQSPSAYTNASQFSSPHFTSGPPIPDYPSSPYTMLTYPSPRRYDFSTSKWVEDPMYSLEMNGSNMDPRNEDHGS</sequence>